<dbReference type="EMBL" id="JAXCLW010000003">
    <property type="protein sequence ID" value="MDY0884051.1"/>
    <property type="molecule type" value="Genomic_DNA"/>
</dbReference>
<dbReference type="PANTHER" id="PTHR34512">
    <property type="entry name" value="CELL SURFACE PROTEIN"/>
    <property type="match status" value="1"/>
</dbReference>
<dbReference type="Gene3D" id="2.130.10.10">
    <property type="entry name" value="YVTN repeat-like/Quinoprotein amine dehydrogenase"/>
    <property type="match status" value="1"/>
</dbReference>
<dbReference type="SUPFAM" id="SSF50998">
    <property type="entry name" value="Quinoprotein alcohol dehydrogenase-like"/>
    <property type="match status" value="1"/>
</dbReference>
<dbReference type="InterPro" id="IPR018391">
    <property type="entry name" value="PQQ_b-propeller_rpt"/>
</dbReference>
<accession>A0ABU5ECZ3</accession>
<sequence length="453" mass="48104">MTGQNSQPALDGTFSGRWRVFIRAGLLGAAALTALAACDKSKTPLPGERVSVLQLDRSLSADESLADVQVRLPKPYLNKDWSQAGGQQSHAMYHLQASTQPLQRIWSTSVGSSASDDNRMLAEPVVAGGIVYTMDADSEVSAVDAKSGDRLWRVDLTPDEEDDDLFGGGLAVSEGKVVVTTPFAKVFALDAKSGKTIWETSAPSPMRSAPAVSDGRVFSVTLDNQLVVFALDDGRRLWSNAGVEEAAGLLGGATPAVSGGVVVAAYTSGDLLAFDVTNGRILWSDNLAGKTRGDSTATLTDIRGRPVIDRDLVIAVSNGGVMAAISPRRGGRVWDASIGGTQSPWVAGDFIYVVTNQSEVLCLQRQDGRIKWVQNLPPYEDMEKHKDPIYWSGPVLAGDRLLVTGSSGYAVSISPYSGKILGQQEVGRSHLPPVVADGTVYVLTDNADLLAFR</sequence>
<dbReference type="InterPro" id="IPR002372">
    <property type="entry name" value="PQQ_rpt_dom"/>
</dbReference>
<dbReference type="SMART" id="SM00564">
    <property type="entry name" value="PQQ"/>
    <property type="match status" value="7"/>
</dbReference>
<feature type="domain" description="Pyrrolo-quinoline quinone repeat" evidence="1">
    <location>
        <begin position="137"/>
        <end position="373"/>
    </location>
</feature>
<dbReference type="RefSeq" id="WP_320509109.1">
    <property type="nucleotide sequence ID" value="NZ_JAXCLW010000003.1"/>
</dbReference>
<keyword evidence="3" id="KW-1185">Reference proteome</keyword>
<dbReference type="Proteomes" id="UP001279642">
    <property type="component" value="Unassembled WGS sequence"/>
</dbReference>
<proteinExistence type="predicted"/>
<protein>
    <submittedName>
        <fullName evidence="2">PQQ-binding-like beta-propeller repeat protein</fullName>
    </submittedName>
</protein>
<name>A0ABU5ECZ3_9PROT</name>
<dbReference type="PANTHER" id="PTHR34512:SF30">
    <property type="entry name" value="OUTER MEMBRANE PROTEIN ASSEMBLY FACTOR BAMB"/>
    <property type="match status" value="1"/>
</dbReference>
<evidence type="ECO:0000313" key="2">
    <source>
        <dbReference type="EMBL" id="MDY0884051.1"/>
    </source>
</evidence>
<organism evidence="2 3">
    <name type="scientific">Dongia soli</name>
    <dbReference type="NCBI Taxonomy" id="600628"/>
    <lineage>
        <taxon>Bacteria</taxon>
        <taxon>Pseudomonadati</taxon>
        <taxon>Pseudomonadota</taxon>
        <taxon>Alphaproteobacteria</taxon>
        <taxon>Rhodospirillales</taxon>
        <taxon>Dongiaceae</taxon>
        <taxon>Dongia</taxon>
    </lineage>
</organism>
<gene>
    <name evidence="2" type="ORF">SMD27_14465</name>
</gene>
<evidence type="ECO:0000313" key="3">
    <source>
        <dbReference type="Proteomes" id="UP001279642"/>
    </source>
</evidence>
<reference evidence="2 3" key="1">
    <citation type="journal article" date="2016" name="Antonie Van Leeuwenhoek">
        <title>Dongia soli sp. nov., isolated from soil from Dokdo, Korea.</title>
        <authorList>
            <person name="Kim D.U."/>
            <person name="Lee H."/>
            <person name="Kim H."/>
            <person name="Kim S.G."/>
            <person name="Ka J.O."/>
        </authorList>
    </citation>
    <scope>NUCLEOTIDE SEQUENCE [LARGE SCALE GENOMIC DNA]</scope>
    <source>
        <strain evidence="2 3">D78</strain>
    </source>
</reference>
<dbReference type="InterPro" id="IPR011047">
    <property type="entry name" value="Quinoprotein_ADH-like_sf"/>
</dbReference>
<evidence type="ECO:0000259" key="1">
    <source>
        <dbReference type="Pfam" id="PF13360"/>
    </source>
</evidence>
<dbReference type="Pfam" id="PF13360">
    <property type="entry name" value="PQQ_2"/>
    <property type="match status" value="1"/>
</dbReference>
<dbReference type="InterPro" id="IPR015943">
    <property type="entry name" value="WD40/YVTN_repeat-like_dom_sf"/>
</dbReference>
<comment type="caution">
    <text evidence="2">The sequence shown here is derived from an EMBL/GenBank/DDBJ whole genome shotgun (WGS) entry which is preliminary data.</text>
</comment>